<keyword evidence="2 6" id="KW-0698">rRNA processing</keyword>
<evidence type="ECO:0000256" key="6">
    <source>
        <dbReference type="HAMAP-Rule" id="MF_01468"/>
    </source>
</evidence>
<evidence type="ECO:0000256" key="4">
    <source>
        <dbReference type="ARBA" id="ARBA00022759"/>
    </source>
</evidence>
<dbReference type="GO" id="GO:0005737">
    <property type="term" value="C:cytoplasm"/>
    <property type="evidence" value="ECO:0007669"/>
    <property type="project" value="UniProtKB-SubCell"/>
</dbReference>
<evidence type="ECO:0000256" key="1">
    <source>
        <dbReference type="ARBA" id="ARBA00022517"/>
    </source>
</evidence>
<keyword evidence="1 6" id="KW-0690">Ribosome biogenesis</keyword>
<dbReference type="PANTHER" id="PTHR34276">
    <property type="entry name" value="MINI-RIBONUCLEASE 3"/>
    <property type="match status" value="1"/>
</dbReference>
<organism evidence="8">
    <name type="scientific">uncultured Eubacteriales bacterium</name>
    <dbReference type="NCBI Taxonomy" id="172733"/>
    <lineage>
        <taxon>Bacteria</taxon>
        <taxon>Bacillati</taxon>
        <taxon>Bacillota</taxon>
        <taxon>Clostridia</taxon>
        <taxon>Eubacteriales</taxon>
        <taxon>environmental samples</taxon>
    </lineage>
</organism>
<dbReference type="Gene3D" id="1.10.1520.10">
    <property type="entry name" value="Ribonuclease III domain"/>
    <property type="match status" value="1"/>
</dbReference>
<dbReference type="GO" id="GO:0006364">
    <property type="term" value="P:rRNA processing"/>
    <property type="evidence" value="ECO:0007669"/>
    <property type="project" value="UniProtKB-UniRule"/>
</dbReference>
<proteinExistence type="inferred from homology"/>
<dbReference type="PANTHER" id="PTHR34276:SF1">
    <property type="entry name" value="MINI-RIBONUCLEASE 3"/>
    <property type="match status" value="1"/>
</dbReference>
<keyword evidence="6" id="KW-0699">rRNA-binding</keyword>
<comment type="similarity">
    <text evidence="6">Belongs to the MrnC RNase family.</text>
</comment>
<sequence>MTDYFHLSATPDEIRAISTLGLAHLGDAVFELMVRSWLCMHGKATSKGLHKATVYYVAAPAQARAAEKILPLLTEEEGDVFRRGRNSSPHTVPKAASREEYQTATALEALFGHLYLQGKTERLNELFGLMMGE</sequence>
<feature type="domain" description="RNase III" evidence="7">
    <location>
        <begin position="22"/>
        <end position="118"/>
    </location>
</feature>
<evidence type="ECO:0000256" key="2">
    <source>
        <dbReference type="ARBA" id="ARBA00022552"/>
    </source>
</evidence>
<dbReference type="SUPFAM" id="SSF69065">
    <property type="entry name" value="RNase III domain-like"/>
    <property type="match status" value="1"/>
</dbReference>
<comment type="function">
    <text evidence="6">Involved in correct processing of both the 5' and 3' ends of 23S rRNA precursor. Processes 30S rRNA precursor transcript even in absence of ribonuclease 3 (Rnc); Rnc processes 30S rRNA into smaller rRNA precursors.</text>
</comment>
<dbReference type="Pfam" id="PF00636">
    <property type="entry name" value="Ribonuclease_3"/>
    <property type="match status" value="1"/>
</dbReference>
<dbReference type="EC" id="3.1.26.-" evidence="6"/>
<dbReference type="InterPro" id="IPR008226">
    <property type="entry name" value="Mini3_fam"/>
</dbReference>
<dbReference type="InterPro" id="IPR000999">
    <property type="entry name" value="RNase_III_dom"/>
</dbReference>
<feature type="active site" evidence="6">
    <location>
        <position position="27"/>
    </location>
</feature>
<accession>A0A212JRK2</accession>
<dbReference type="GO" id="GO:0019843">
    <property type="term" value="F:rRNA binding"/>
    <property type="evidence" value="ECO:0007669"/>
    <property type="project" value="UniProtKB-UniRule"/>
</dbReference>
<keyword evidence="6" id="KW-0460">Magnesium</keyword>
<keyword evidence="6" id="KW-0694">RNA-binding</keyword>
<keyword evidence="3 6" id="KW-0540">Nuclease</keyword>
<comment type="subcellular location">
    <subcellularLocation>
        <location evidence="6">Cytoplasm</location>
    </subcellularLocation>
</comment>
<dbReference type="InterPro" id="IPR036389">
    <property type="entry name" value="RNase_III_sf"/>
</dbReference>
<comment type="cofactor">
    <cofactor evidence="6">
        <name>Mg(2+)</name>
        <dbReference type="ChEBI" id="CHEBI:18420"/>
    </cofactor>
</comment>
<evidence type="ECO:0000256" key="5">
    <source>
        <dbReference type="ARBA" id="ARBA00022801"/>
    </source>
</evidence>
<dbReference type="PIRSF" id="PIRSF005520">
    <property type="entry name" value="UCP005520"/>
    <property type="match status" value="1"/>
</dbReference>
<protein>
    <recommendedName>
        <fullName evidence="6">Mini-ribonuclease 3</fullName>
        <shortName evidence="6">Mini-3</shortName>
        <shortName evidence="6">Mini-RNase 3</shortName>
        <ecNumber evidence="6">3.1.26.-</ecNumber>
    </recommendedName>
    <alternativeName>
        <fullName evidence="6">Mini-RNase III</fullName>
        <shortName evidence="6">Mini-III</shortName>
    </alternativeName>
</protein>
<evidence type="ECO:0000259" key="7">
    <source>
        <dbReference type="Pfam" id="PF00636"/>
    </source>
</evidence>
<keyword evidence="6" id="KW-0963">Cytoplasm</keyword>
<name>A0A212JRK2_9FIRM</name>
<dbReference type="HAMAP" id="MF_01468">
    <property type="entry name" value="RNase_Mini_III"/>
    <property type="match status" value="1"/>
</dbReference>
<comment type="subunit">
    <text evidence="6">Homodimer.</text>
</comment>
<dbReference type="EMBL" id="FLUN01000001">
    <property type="protein sequence ID" value="SBW02052.1"/>
    <property type="molecule type" value="Genomic_DNA"/>
</dbReference>
<dbReference type="GO" id="GO:0004525">
    <property type="term" value="F:ribonuclease III activity"/>
    <property type="evidence" value="ECO:0007669"/>
    <property type="project" value="InterPro"/>
</dbReference>
<evidence type="ECO:0000256" key="3">
    <source>
        <dbReference type="ARBA" id="ARBA00022722"/>
    </source>
</evidence>
<gene>
    <name evidence="6 8" type="primary">mrnC</name>
    <name evidence="8" type="ORF">KL86CLO1_11585</name>
</gene>
<reference evidence="8" key="1">
    <citation type="submission" date="2016-04" db="EMBL/GenBank/DDBJ databases">
        <authorList>
            <person name="Evans L.H."/>
            <person name="Alamgir A."/>
            <person name="Owens N."/>
            <person name="Weber N.D."/>
            <person name="Virtaneva K."/>
            <person name="Barbian K."/>
            <person name="Babar A."/>
            <person name="Rosenke K."/>
        </authorList>
    </citation>
    <scope>NUCLEOTIDE SEQUENCE</scope>
    <source>
        <strain evidence="8">86</strain>
    </source>
</reference>
<evidence type="ECO:0000313" key="8">
    <source>
        <dbReference type="EMBL" id="SBW02052.1"/>
    </source>
</evidence>
<dbReference type="AlphaFoldDB" id="A0A212JRK2"/>
<keyword evidence="4 6" id="KW-0255">Endonuclease</keyword>
<keyword evidence="5 6" id="KW-0378">Hydrolase</keyword>